<evidence type="ECO:0000313" key="8">
    <source>
        <dbReference type="Proteomes" id="UP000330807"/>
    </source>
</evidence>
<reference evidence="8 9" key="1">
    <citation type="submission" date="2019-10" db="EMBL/GenBank/DDBJ databases">
        <authorList>
            <person name="Wolf R A."/>
        </authorList>
    </citation>
    <scope>NUCLEOTIDE SEQUENCE [LARGE SCALE GENOMIC DNA]</scope>
    <source>
        <strain evidence="7">Collinsella_aerofaciens_AK_138A</strain>
        <strain evidence="6">Collinsella_aerofaciens_MC2</strain>
    </source>
</reference>
<dbReference type="Pfam" id="PF01420">
    <property type="entry name" value="Methylase_S"/>
    <property type="match status" value="1"/>
</dbReference>
<dbReference type="PANTHER" id="PTHR43140">
    <property type="entry name" value="TYPE-1 RESTRICTION ENZYME ECOKI SPECIFICITY PROTEIN"/>
    <property type="match status" value="1"/>
</dbReference>
<dbReference type="InterPro" id="IPR000055">
    <property type="entry name" value="Restrct_endonuc_typeI_TRD"/>
</dbReference>
<dbReference type="Gene3D" id="3.90.220.20">
    <property type="entry name" value="DNA methylase specificity domains"/>
    <property type="match status" value="1"/>
</dbReference>
<organism evidence="7 8">
    <name type="scientific">Collinsella aerofaciens</name>
    <dbReference type="NCBI Taxonomy" id="74426"/>
    <lineage>
        <taxon>Bacteria</taxon>
        <taxon>Bacillati</taxon>
        <taxon>Actinomycetota</taxon>
        <taxon>Coriobacteriia</taxon>
        <taxon>Coriobacteriales</taxon>
        <taxon>Coriobacteriaceae</taxon>
        <taxon>Collinsella</taxon>
    </lineage>
</organism>
<comment type="similarity">
    <text evidence="1">Belongs to the type-I restriction system S methylase family.</text>
</comment>
<dbReference type="PANTHER" id="PTHR43140:SF1">
    <property type="entry name" value="TYPE I RESTRICTION ENZYME ECOKI SPECIFICITY SUBUNIT"/>
    <property type="match status" value="1"/>
</dbReference>
<evidence type="ECO:0000256" key="2">
    <source>
        <dbReference type="ARBA" id="ARBA00022747"/>
    </source>
</evidence>
<dbReference type="GO" id="GO:0009307">
    <property type="term" value="P:DNA restriction-modification system"/>
    <property type="evidence" value="ECO:0007669"/>
    <property type="project" value="UniProtKB-KW"/>
</dbReference>
<dbReference type="EMBL" id="CABWIH010000067">
    <property type="protein sequence ID" value="VWM03043.1"/>
    <property type="molecule type" value="Genomic_DNA"/>
</dbReference>
<evidence type="ECO:0000256" key="3">
    <source>
        <dbReference type="ARBA" id="ARBA00023125"/>
    </source>
</evidence>
<dbReference type="AlphaFoldDB" id="A0A5K1JFP5"/>
<accession>A0A5K1JFP5</accession>
<evidence type="ECO:0000256" key="4">
    <source>
        <dbReference type="ARBA" id="ARBA00038652"/>
    </source>
</evidence>
<evidence type="ECO:0000259" key="5">
    <source>
        <dbReference type="Pfam" id="PF01420"/>
    </source>
</evidence>
<dbReference type="EMBL" id="CABWIE010000028">
    <property type="protein sequence ID" value="VWL99139.1"/>
    <property type="molecule type" value="Genomic_DNA"/>
</dbReference>
<gene>
    <name evidence="6" type="ORF">KCJAJFAP_02280</name>
    <name evidence="7" type="ORF">LMKDKBCB_02329</name>
</gene>
<keyword evidence="3" id="KW-0238">DNA-binding</keyword>
<evidence type="ECO:0000256" key="1">
    <source>
        <dbReference type="ARBA" id="ARBA00010923"/>
    </source>
</evidence>
<dbReference type="Proteomes" id="UP000361836">
    <property type="component" value="Unassembled WGS sequence"/>
</dbReference>
<name>A0A5K1JFP5_9ACTN</name>
<comment type="subunit">
    <text evidence="4">The methyltransferase is composed of M and S polypeptides.</text>
</comment>
<dbReference type="Proteomes" id="UP000330807">
    <property type="component" value="Unassembled WGS sequence"/>
</dbReference>
<feature type="domain" description="Type I restriction modification DNA specificity" evidence="5">
    <location>
        <begin position="44"/>
        <end position="105"/>
    </location>
</feature>
<evidence type="ECO:0000313" key="7">
    <source>
        <dbReference type="EMBL" id="VWM03043.1"/>
    </source>
</evidence>
<evidence type="ECO:0000313" key="6">
    <source>
        <dbReference type="EMBL" id="VWL99139.1"/>
    </source>
</evidence>
<dbReference type="GO" id="GO:0003677">
    <property type="term" value="F:DNA binding"/>
    <property type="evidence" value="ECO:0007669"/>
    <property type="project" value="UniProtKB-KW"/>
</dbReference>
<dbReference type="InterPro" id="IPR051212">
    <property type="entry name" value="Type-I_RE_S_subunit"/>
</dbReference>
<proteinExistence type="inferred from homology"/>
<protein>
    <submittedName>
        <fullName evidence="7">Type I restriction modification DNA specificity domain protein</fullName>
    </submittedName>
</protein>
<dbReference type="SUPFAM" id="SSF116734">
    <property type="entry name" value="DNA methylase specificity domain"/>
    <property type="match status" value="1"/>
</dbReference>
<keyword evidence="9" id="KW-1185">Reference proteome</keyword>
<dbReference type="InterPro" id="IPR044946">
    <property type="entry name" value="Restrct_endonuc_typeI_TRD_sf"/>
</dbReference>
<sequence>MVNSTGTGTLGRVGVFDEGLLGDYPFIVPDSHVAVVRIMQPFESKYVFHLLRSEYGQGLIFSKQTGSTNQKELPAKEIALFLIPIPPLGEQRRIVKDIEAIISTTNL</sequence>
<keyword evidence="2" id="KW-0680">Restriction system</keyword>
<evidence type="ECO:0000313" key="9">
    <source>
        <dbReference type="Proteomes" id="UP000361836"/>
    </source>
</evidence>